<dbReference type="PANTHER" id="PTHR24296">
    <property type="entry name" value="CYTOCHROME P450"/>
    <property type="match status" value="1"/>
</dbReference>
<accession>A0ABD3TDU3</accession>
<evidence type="ECO:0000256" key="8">
    <source>
        <dbReference type="SAM" id="Phobius"/>
    </source>
</evidence>
<keyword evidence="8" id="KW-0472">Membrane</keyword>
<comment type="subcellular location">
    <subcellularLocation>
        <location evidence="2">Membrane</location>
        <topology evidence="2">Single-pass membrane protein</topology>
    </subcellularLocation>
</comment>
<keyword evidence="5" id="KW-0560">Oxidoreductase</keyword>
<dbReference type="GO" id="GO:0046872">
    <property type="term" value="F:metal ion binding"/>
    <property type="evidence" value="ECO:0007669"/>
    <property type="project" value="UniProtKB-KW"/>
</dbReference>
<keyword evidence="8" id="KW-0812">Transmembrane</keyword>
<protein>
    <recommendedName>
        <fullName evidence="11">Cytochrome P450</fullName>
    </recommendedName>
</protein>
<evidence type="ECO:0000313" key="9">
    <source>
        <dbReference type="EMBL" id="KAL3834553.1"/>
    </source>
</evidence>
<dbReference type="Gene3D" id="1.10.630.10">
    <property type="entry name" value="Cytochrome P450"/>
    <property type="match status" value="2"/>
</dbReference>
<dbReference type="PRINTS" id="PR00463">
    <property type="entry name" value="EP450I"/>
</dbReference>
<evidence type="ECO:0000313" key="10">
    <source>
        <dbReference type="Proteomes" id="UP001634393"/>
    </source>
</evidence>
<feature type="transmembrane region" description="Helical" evidence="8">
    <location>
        <begin position="445"/>
        <end position="461"/>
    </location>
</feature>
<feature type="binding site" description="axial binding residue" evidence="7">
    <location>
        <position position="399"/>
    </location>
    <ligand>
        <name>heme</name>
        <dbReference type="ChEBI" id="CHEBI:30413"/>
    </ligand>
    <ligandPart>
        <name>Fe</name>
        <dbReference type="ChEBI" id="CHEBI:18248"/>
    </ligandPart>
</feature>
<evidence type="ECO:0000256" key="5">
    <source>
        <dbReference type="ARBA" id="ARBA00023002"/>
    </source>
</evidence>
<dbReference type="CDD" id="cd11064">
    <property type="entry name" value="CYP86A"/>
    <property type="match status" value="1"/>
</dbReference>
<dbReference type="Pfam" id="PF00067">
    <property type="entry name" value="p450"/>
    <property type="match status" value="2"/>
</dbReference>
<keyword evidence="4 7" id="KW-0479">Metal-binding</keyword>
<organism evidence="9 10">
    <name type="scientific">Penstemon smallii</name>
    <dbReference type="NCBI Taxonomy" id="265156"/>
    <lineage>
        <taxon>Eukaryota</taxon>
        <taxon>Viridiplantae</taxon>
        <taxon>Streptophyta</taxon>
        <taxon>Embryophyta</taxon>
        <taxon>Tracheophyta</taxon>
        <taxon>Spermatophyta</taxon>
        <taxon>Magnoliopsida</taxon>
        <taxon>eudicotyledons</taxon>
        <taxon>Gunneridae</taxon>
        <taxon>Pentapetalae</taxon>
        <taxon>asterids</taxon>
        <taxon>lamiids</taxon>
        <taxon>Lamiales</taxon>
        <taxon>Plantaginaceae</taxon>
        <taxon>Cheloneae</taxon>
        <taxon>Penstemon</taxon>
    </lineage>
</organism>
<reference evidence="9 10" key="1">
    <citation type="submission" date="2024-12" db="EMBL/GenBank/DDBJ databases">
        <title>The unique morphological basis and parallel evolutionary history of personate flowers in Penstemon.</title>
        <authorList>
            <person name="Depatie T.H."/>
            <person name="Wessinger C.A."/>
        </authorList>
    </citation>
    <scope>NUCLEOTIDE SEQUENCE [LARGE SCALE GENOMIC DNA]</scope>
    <source>
        <strain evidence="9">WTNN_2</strain>
        <tissue evidence="9">Leaf</tissue>
    </source>
</reference>
<evidence type="ECO:0000256" key="4">
    <source>
        <dbReference type="ARBA" id="ARBA00022723"/>
    </source>
</evidence>
<sequence>MIMEFLPMIKPILLLSTFLAVVGIFVIKNFFSTKEEKKKYHPIGGTIFHLLLKFNHMYDYLTDLTHKNLTFRILYLGKSEIFTSDPANIEYFLKTNFANYGKGSYHHDILEGLLGDGIFTVDGEKWRQQRKISSHEFSTRNLREFSSGVFKTNAAKLAEIVAAAATSNQTIEIQDLFMKSAMDSVFKVVLGVDLDSLSGTNEGAQFSNAFDEASEMTCYRYVDKSWPLKKFLNIGSEATLKKSMNVVDDFVCKVNKGDILTRFLQMDETDPKYLKDIILSFIIAGKDTTASTLSWFFYMMCKYPSIQEKIVKEVREATKINKRSSIEEIAQSISEEALDKMQFLHAAITYVPYAMGRIKSLWGEDAEEFKPNRWLDENGKYQQESSFKFTAFQAGPRICLGKEFAYRQMKVFASVLLSAFSFKMADENKAVNYRTMLTLQIDGGLYLLASLVAIYIIKIVLSRKKEKKKYHPIGGTKFHLLLNFNNLYDYLTDLTHKNLTFRILCLDNNEIFTSDPANIEYFLKTNFANYGKGSYHHDVLEGLLGDGIFTVDGERWRHQRKISSYEFSTRNLREFSSGVFKTNAAKLAEIVAATTTSNQTIEIQVKLLPFINILQNLEIRRK</sequence>
<evidence type="ECO:0000256" key="6">
    <source>
        <dbReference type="ARBA" id="ARBA00023004"/>
    </source>
</evidence>
<evidence type="ECO:0000256" key="2">
    <source>
        <dbReference type="ARBA" id="ARBA00004167"/>
    </source>
</evidence>
<dbReference type="GO" id="GO:0016020">
    <property type="term" value="C:membrane"/>
    <property type="evidence" value="ECO:0007669"/>
    <property type="project" value="UniProtKB-SubCell"/>
</dbReference>
<dbReference type="Proteomes" id="UP001634393">
    <property type="component" value="Unassembled WGS sequence"/>
</dbReference>
<dbReference type="GO" id="GO:0016491">
    <property type="term" value="F:oxidoreductase activity"/>
    <property type="evidence" value="ECO:0007669"/>
    <property type="project" value="UniProtKB-KW"/>
</dbReference>
<dbReference type="EMBL" id="JBJXBP010000004">
    <property type="protein sequence ID" value="KAL3834553.1"/>
    <property type="molecule type" value="Genomic_DNA"/>
</dbReference>
<dbReference type="InterPro" id="IPR036396">
    <property type="entry name" value="Cyt_P450_sf"/>
</dbReference>
<keyword evidence="7" id="KW-0349">Heme</keyword>
<keyword evidence="10" id="KW-1185">Reference proteome</keyword>
<comment type="cofactor">
    <cofactor evidence="1 7">
        <name>heme</name>
        <dbReference type="ChEBI" id="CHEBI:30413"/>
    </cofactor>
</comment>
<name>A0ABD3TDU3_9LAMI</name>
<dbReference type="SUPFAM" id="SSF48264">
    <property type="entry name" value="Cytochrome P450"/>
    <property type="match status" value="2"/>
</dbReference>
<dbReference type="PRINTS" id="PR00385">
    <property type="entry name" value="P450"/>
</dbReference>
<evidence type="ECO:0000256" key="3">
    <source>
        <dbReference type="ARBA" id="ARBA00010617"/>
    </source>
</evidence>
<gene>
    <name evidence="9" type="ORF">ACJIZ3_009289</name>
</gene>
<comment type="caution">
    <text evidence="9">The sequence shown here is derived from an EMBL/GenBank/DDBJ whole genome shotgun (WGS) entry which is preliminary data.</text>
</comment>
<proteinExistence type="inferred from homology"/>
<dbReference type="InterPro" id="IPR001128">
    <property type="entry name" value="Cyt_P450"/>
</dbReference>
<comment type="similarity">
    <text evidence="3">Belongs to the cytochrome P450 family.</text>
</comment>
<keyword evidence="6 7" id="KW-0408">Iron</keyword>
<evidence type="ECO:0000256" key="1">
    <source>
        <dbReference type="ARBA" id="ARBA00001971"/>
    </source>
</evidence>
<dbReference type="InterPro" id="IPR002401">
    <property type="entry name" value="Cyt_P450_E_grp-I"/>
</dbReference>
<evidence type="ECO:0000256" key="7">
    <source>
        <dbReference type="PIRSR" id="PIRSR602401-1"/>
    </source>
</evidence>
<feature type="transmembrane region" description="Helical" evidence="8">
    <location>
        <begin position="12"/>
        <end position="31"/>
    </location>
</feature>
<evidence type="ECO:0008006" key="11">
    <source>
        <dbReference type="Google" id="ProtNLM"/>
    </source>
</evidence>
<keyword evidence="8" id="KW-1133">Transmembrane helix</keyword>
<dbReference type="AlphaFoldDB" id="A0ABD3TDU3"/>